<reference evidence="5" key="3">
    <citation type="submission" date="2025-09" db="UniProtKB">
        <authorList>
            <consortium name="Ensembl"/>
        </authorList>
    </citation>
    <scope>IDENTIFICATION</scope>
</reference>
<dbReference type="GO" id="GO:0005102">
    <property type="term" value="F:signaling receptor binding"/>
    <property type="evidence" value="ECO:0007669"/>
    <property type="project" value="TreeGrafter"/>
</dbReference>
<sequence>RTEDHQCYNGSGADYRGTVSVTKSGHICQHWDSQSPHNHDLTSTQFPELGGGHAYCRNPGGQMDGPWCFTKNKNVRMELCDIPSCSMYSLSFFHYYFPESCVILNCPYFTSAIHLIS</sequence>
<dbReference type="GeneTree" id="ENSGT00940000153947"/>
<name>A0A803YRY8_MELGA</name>
<dbReference type="GO" id="GO:0005615">
    <property type="term" value="C:extracellular space"/>
    <property type="evidence" value="ECO:0007669"/>
    <property type="project" value="TreeGrafter"/>
</dbReference>
<dbReference type="Gene3D" id="2.40.20.10">
    <property type="entry name" value="Plasminogen Kringle 4"/>
    <property type="match status" value="1"/>
</dbReference>
<dbReference type="GO" id="GO:0004175">
    <property type="term" value="F:endopeptidase activity"/>
    <property type="evidence" value="ECO:0007669"/>
    <property type="project" value="TreeGrafter"/>
</dbReference>
<dbReference type="PROSITE" id="PS00021">
    <property type="entry name" value="KRINGLE_1"/>
    <property type="match status" value="1"/>
</dbReference>
<feature type="domain" description="Kringle" evidence="4">
    <location>
        <begin position="6"/>
        <end position="85"/>
    </location>
</feature>
<evidence type="ECO:0000256" key="1">
    <source>
        <dbReference type="ARBA" id="ARBA00022572"/>
    </source>
</evidence>
<dbReference type="InterPro" id="IPR000001">
    <property type="entry name" value="Kringle"/>
</dbReference>
<dbReference type="FunFam" id="2.40.20.10:FF:000003">
    <property type="entry name" value="Inactive tyrosine-protein kinase transmembrane receptor ROR1"/>
    <property type="match status" value="1"/>
</dbReference>
<dbReference type="SUPFAM" id="SSF57440">
    <property type="entry name" value="Kringle-like"/>
    <property type="match status" value="1"/>
</dbReference>
<dbReference type="Proteomes" id="UP000001645">
    <property type="component" value="Chromosome Z"/>
</dbReference>
<dbReference type="InterPro" id="IPR013806">
    <property type="entry name" value="Kringle-like"/>
</dbReference>
<reference evidence="5 6" key="1">
    <citation type="journal article" date="2010" name="PLoS Biol.">
        <title>Multi-platform next-generation sequencing of the domestic turkey (Meleagris gallopavo): genome assembly and analysis.</title>
        <authorList>
            <person name="Dalloul R.A."/>
            <person name="Long J.A."/>
            <person name="Zimin A.V."/>
            <person name="Aslam L."/>
            <person name="Beal K."/>
            <person name="Blomberg L.A."/>
            <person name="Bouffard P."/>
            <person name="Burt D.W."/>
            <person name="Crasta O."/>
            <person name="Crooijmans R.P."/>
            <person name="Cooper K."/>
            <person name="Coulombe R.A."/>
            <person name="De S."/>
            <person name="Delany M.E."/>
            <person name="Dodgson J.B."/>
            <person name="Dong J.J."/>
            <person name="Evans C."/>
            <person name="Frederickson K.M."/>
            <person name="Flicek P."/>
            <person name="Florea L."/>
            <person name="Folkerts O."/>
            <person name="Groenen M.A."/>
            <person name="Harkins T.T."/>
            <person name="Herrero J."/>
            <person name="Hoffmann S."/>
            <person name="Megens H.J."/>
            <person name="Jiang A."/>
            <person name="de Jong P."/>
            <person name="Kaiser P."/>
            <person name="Kim H."/>
            <person name="Kim K.W."/>
            <person name="Kim S."/>
            <person name="Langenberger D."/>
            <person name="Lee M.K."/>
            <person name="Lee T."/>
            <person name="Mane S."/>
            <person name="Marcais G."/>
            <person name="Marz M."/>
            <person name="McElroy A.P."/>
            <person name="Modise T."/>
            <person name="Nefedov M."/>
            <person name="Notredame C."/>
            <person name="Paton I.R."/>
            <person name="Payne W.S."/>
            <person name="Pertea G."/>
            <person name="Prickett D."/>
            <person name="Puiu D."/>
            <person name="Qioa D."/>
            <person name="Raineri E."/>
            <person name="Ruffier M."/>
            <person name="Salzberg S.L."/>
            <person name="Schatz M.C."/>
            <person name="Scheuring C."/>
            <person name="Schmidt C.J."/>
            <person name="Schroeder S."/>
            <person name="Searle S.M."/>
            <person name="Smith E.J."/>
            <person name="Smith J."/>
            <person name="Sonstegard T.S."/>
            <person name="Stadler P.F."/>
            <person name="Tafer H."/>
            <person name="Tu Z.J."/>
            <person name="Van Tassell C.P."/>
            <person name="Vilella A.J."/>
            <person name="Williams K.P."/>
            <person name="Yorke J.A."/>
            <person name="Zhang L."/>
            <person name="Zhang H.B."/>
            <person name="Zhang X."/>
            <person name="Zhang Y."/>
            <person name="Reed K.M."/>
        </authorList>
    </citation>
    <scope>NUCLEOTIDE SEQUENCE [LARGE SCALE GENOMIC DNA]</scope>
</reference>
<dbReference type="SMART" id="SM00130">
    <property type="entry name" value="KR"/>
    <property type="match status" value="1"/>
</dbReference>
<dbReference type="PRINTS" id="PR00018">
    <property type="entry name" value="KRINGLE"/>
</dbReference>
<dbReference type="PANTHER" id="PTHR24261:SF7">
    <property type="entry name" value="KRINGLE DOMAIN-CONTAINING PROTEIN"/>
    <property type="match status" value="1"/>
</dbReference>
<keyword evidence="6" id="KW-1185">Reference proteome</keyword>
<dbReference type="AlphaFoldDB" id="A0A803YRY8"/>
<reference evidence="5" key="2">
    <citation type="submission" date="2025-08" db="UniProtKB">
        <authorList>
            <consortium name="Ensembl"/>
        </authorList>
    </citation>
    <scope>IDENTIFICATION</scope>
</reference>
<accession>A0A803YRY8</accession>
<evidence type="ECO:0000259" key="4">
    <source>
        <dbReference type="PROSITE" id="PS50070"/>
    </source>
</evidence>
<dbReference type="InterPro" id="IPR018056">
    <property type="entry name" value="Kringle_CS"/>
</dbReference>
<dbReference type="InterPro" id="IPR038178">
    <property type="entry name" value="Kringle_sf"/>
</dbReference>
<dbReference type="Ensembl" id="ENSMGAT00000027275.1">
    <property type="protein sequence ID" value="ENSMGAP00000034536.1"/>
    <property type="gene ID" value="ENSMGAG00000021338.1"/>
</dbReference>
<dbReference type="CDD" id="cd00108">
    <property type="entry name" value="KR"/>
    <property type="match status" value="1"/>
</dbReference>
<keyword evidence="1 3" id="KW-0420">Kringle</keyword>
<comment type="caution">
    <text evidence="3">Lacks conserved residue(s) required for the propagation of feature annotation.</text>
</comment>
<keyword evidence="2" id="KW-1015">Disulfide bond</keyword>
<evidence type="ECO:0000256" key="3">
    <source>
        <dbReference type="PROSITE-ProRule" id="PRU00121"/>
    </source>
</evidence>
<dbReference type="PANTHER" id="PTHR24261">
    <property type="entry name" value="PLASMINOGEN-RELATED"/>
    <property type="match status" value="1"/>
</dbReference>
<organism evidence="5 6">
    <name type="scientific">Meleagris gallopavo</name>
    <name type="common">Wild turkey</name>
    <dbReference type="NCBI Taxonomy" id="9103"/>
    <lineage>
        <taxon>Eukaryota</taxon>
        <taxon>Metazoa</taxon>
        <taxon>Chordata</taxon>
        <taxon>Craniata</taxon>
        <taxon>Vertebrata</taxon>
        <taxon>Euteleostomi</taxon>
        <taxon>Archelosauria</taxon>
        <taxon>Archosauria</taxon>
        <taxon>Dinosauria</taxon>
        <taxon>Saurischia</taxon>
        <taxon>Theropoda</taxon>
        <taxon>Coelurosauria</taxon>
        <taxon>Aves</taxon>
        <taxon>Neognathae</taxon>
        <taxon>Galloanserae</taxon>
        <taxon>Galliformes</taxon>
        <taxon>Phasianidae</taxon>
        <taxon>Meleagridinae</taxon>
        <taxon>Meleagris</taxon>
    </lineage>
</organism>
<proteinExistence type="predicted"/>
<dbReference type="InParanoid" id="A0A803YRY8"/>
<dbReference type="Pfam" id="PF00051">
    <property type="entry name" value="Kringle"/>
    <property type="match status" value="1"/>
</dbReference>
<evidence type="ECO:0000313" key="5">
    <source>
        <dbReference type="Ensembl" id="ENSMGAP00000034536.1"/>
    </source>
</evidence>
<dbReference type="InterPro" id="IPR050759">
    <property type="entry name" value="Serine_protease_kringle"/>
</dbReference>
<evidence type="ECO:0000313" key="6">
    <source>
        <dbReference type="Proteomes" id="UP000001645"/>
    </source>
</evidence>
<protein>
    <recommendedName>
        <fullName evidence="4">Kringle domain-containing protein</fullName>
    </recommendedName>
</protein>
<evidence type="ECO:0000256" key="2">
    <source>
        <dbReference type="ARBA" id="ARBA00023157"/>
    </source>
</evidence>
<dbReference type="PROSITE" id="PS50070">
    <property type="entry name" value="KRINGLE_2"/>
    <property type="match status" value="1"/>
</dbReference>